<dbReference type="SUPFAM" id="SSF53474">
    <property type="entry name" value="alpha/beta-Hydrolases"/>
    <property type="match status" value="1"/>
</dbReference>
<dbReference type="AlphaFoldDB" id="A0A364L009"/>
<dbReference type="STRING" id="1196081.A0A364L009"/>
<evidence type="ECO:0000256" key="1">
    <source>
        <dbReference type="ARBA" id="ARBA00005964"/>
    </source>
</evidence>
<dbReference type="InterPro" id="IPR050309">
    <property type="entry name" value="Type-B_Carboxylest/Lipase"/>
</dbReference>
<feature type="compositionally biased region" description="Basic and acidic residues" evidence="4">
    <location>
        <begin position="435"/>
        <end position="445"/>
    </location>
</feature>
<dbReference type="Pfam" id="PF00135">
    <property type="entry name" value="COesterase"/>
    <property type="match status" value="1"/>
</dbReference>
<comment type="caution">
    <text evidence="6">The sequence shown here is derived from an EMBL/GenBank/DDBJ whole genome shotgun (WGS) entry which is preliminary data.</text>
</comment>
<protein>
    <recommendedName>
        <fullName evidence="3">Carboxylic ester hydrolase</fullName>
        <ecNumber evidence="3">3.1.1.-</ecNumber>
    </recommendedName>
</protein>
<dbReference type="RefSeq" id="XP_040733658.1">
    <property type="nucleotide sequence ID" value="XM_040877599.1"/>
</dbReference>
<dbReference type="InterPro" id="IPR019826">
    <property type="entry name" value="Carboxylesterase_B_AS"/>
</dbReference>
<name>A0A364L009_TALAM</name>
<evidence type="ECO:0000313" key="7">
    <source>
        <dbReference type="Proteomes" id="UP000249363"/>
    </source>
</evidence>
<dbReference type="Gene3D" id="3.40.50.1820">
    <property type="entry name" value="alpha/beta hydrolase"/>
    <property type="match status" value="1"/>
</dbReference>
<evidence type="ECO:0000256" key="3">
    <source>
        <dbReference type="RuleBase" id="RU361235"/>
    </source>
</evidence>
<evidence type="ECO:0000259" key="5">
    <source>
        <dbReference type="Pfam" id="PF00135"/>
    </source>
</evidence>
<evidence type="ECO:0000256" key="2">
    <source>
        <dbReference type="ARBA" id="ARBA00022801"/>
    </source>
</evidence>
<proteinExistence type="inferred from homology"/>
<dbReference type="PROSITE" id="PS00122">
    <property type="entry name" value="CARBOXYLESTERASE_B_1"/>
    <property type="match status" value="1"/>
</dbReference>
<dbReference type="PANTHER" id="PTHR11559">
    <property type="entry name" value="CARBOXYLESTERASE"/>
    <property type="match status" value="1"/>
</dbReference>
<reference evidence="6 7" key="1">
    <citation type="journal article" date="2017" name="Biotechnol. Biofuels">
        <title>Differential beta-glucosidase expression as a function of carbon source availability in Talaromyces amestolkiae: a genomic and proteomic approach.</title>
        <authorList>
            <person name="de Eugenio L.I."/>
            <person name="Mendez-Liter J.A."/>
            <person name="Nieto-Dominguez M."/>
            <person name="Alonso L."/>
            <person name="Gil-Munoz J."/>
            <person name="Barriuso J."/>
            <person name="Prieto A."/>
            <person name="Martinez M.J."/>
        </authorList>
    </citation>
    <scope>NUCLEOTIDE SEQUENCE [LARGE SCALE GENOMIC DNA]</scope>
    <source>
        <strain evidence="6 7">CIB</strain>
    </source>
</reference>
<organism evidence="6 7">
    <name type="scientific">Talaromyces amestolkiae</name>
    <dbReference type="NCBI Taxonomy" id="1196081"/>
    <lineage>
        <taxon>Eukaryota</taxon>
        <taxon>Fungi</taxon>
        <taxon>Dikarya</taxon>
        <taxon>Ascomycota</taxon>
        <taxon>Pezizomycotina</taxon>
        <taxon>Eurotiomycetes</taxon>
        <taxon>Eurotiomycetidae</taxon>
        <taxon>Eurotiales</taxon>
        <taxon>Trichocomaceae</taxon>
        <taxon>Talaromyces</taxon>
        <taxon>Talaromyces sect. Talaromyces</taxon>
    </lineage>
</organism>
<dbReference type="Proteomes" id="UP000249363">
    <property type="component" value="Unassembled WGS sequence"/>
</dbReference>
<sequence length="564" mass="61688">MINQPVKTTYGLVQGVASEFKPGIKVFKGLPYAASTAGENRWQAPQPRTPWEGVLVADKFGPPCPQIPFGPMNVLPVQSEDCLSLNIWTPVQDSTDENSKLPVFVWIYGGRFIAGSGSEQAYDGAGLASKGIIVVTLNYRVGILGFLATPELSEESGHNASGNYGILDQQAALKWVKENIAAFGGDPTKITIGGQSAGGASTGIHILSPLSRGLFRAAIPQSGWRYSRDPLLSGLAPAYRTKKKAETQGLATLKEKGASNIAELRKLPLDILLEGNNKNDDVWGVPPFYRPCIDGWVLPYNYEESLNRGIQADIPILTGHNADEGGTYADPEFDADDFKACAQQKYGASFVEEFLELYPITESIDAREAWNQAARDHSRITVSMWADQFHQHSHSPVYGYFYSHAPPARQGGPDAPPSRQAIGAAGPDSQTPQQKEAETEKKGQKLRIYEADVPRSTYTYSKTGPGSRYGTFHGAEIPFVLNNLYAQDGYPYGEADYAVAEKMSTYWANFIKTANPNDDGLDEFVTTTPERIMGLGDKCGSLALAANERRVRFWKKFLAAQKPW</sequence>
<keyword evidence="2 3" id="KW-0378">Hydrolase</keyword>
<dbReference type="InterPro" id="IPR002018">
    <property type="entry name" value="CarbesteraseB"/>
</dbReference>
<dbReference type="EC" id="3.1.1.-" evidence="3"/>
<dbReference type="InterPro" id="IPR029058">
    <property type="entry name" value="AB_hydrolase_fold"/>
</dbReference>
<comment type="similarity">
    <text evidence="1 3">Belongs to the type-B carboxylesterase/lipase family.</text>
</comment>
<feature type="domain" description="Carboxylesterase type B" evidence="5">
    <location>
        <begin position="6"/>
        <end position="554"/>
    </location>
</feature>
<gene>
    <name evidence="6" type="ORF">BHQ10_005154</name>
</gene>
<dbReference type="OrthoDB" id="4218248at2759"/>
<dbReference type="EMBL" id="MIKG01000009">
    <property type="protein sequence ID" value="RAO69142.1"/>
    <property type="molecule type" value="Genomic_DNA"/>
</dbReference>
<keyword evidence="7" id="KW-1185">Reference proteome</keyword>
<dbReference type="GO" id="GO:0016787">
    <property type="term" value="F:hydrolase activity"/>
    <property type="evidence" value="ECO:0007669"/>
    <property type="project" value="UniProtKB-KW"/>
</dbReference>
<dbReference type="GeneID" id="63794370"/>
<evidence type="ECO:0000313" key="6">
    <source>
        <dbReference type="EMBL" id="RAO69142.1"/>
    </source>
</evidence>
<evidence type="ECO:0000256" key="4">
    <source>
        <dbReference type="SAM" id="MobiDB-lite"/>
    </source>
</evidence>
<accession>A0A364L009</accession>
<feature type="region of interest" description="Disordered" evidence="4">
    <location>
        <begin position="405"/>
        <end position="445"/>
    </location>
</feature>